<dbReference type="PANTHER" id="PTHR36577:SF3">
    <property type="entry name" value="DUF521 DOMAIN PROTEIN (AFU_ORTHOLOGUE AFUA_6G00490)"/>
    <property type="match status" value="1"/>
</dbReference>
<dbReference type="OrthoDB" id="2594507at2759"/>
<dbReference type="GO" id="GO:0016829">
    <property type="term" value="F:lyase activity"/>
    <property type="evidence" value="ECO:0007669"/>
    <property type="project" value="UniProtKB-KW"/>
</dbReference>
<name>A0A0D2C584_9EURO</name>
<dbReference type="GeneID" id="25322191"/>
<keyword evidence="6" id="KW-1185">Reference proteome</keyword>
<dbReference type="RefSeq" id="XP_013320615.1">
    <property type="nucleotide sequence ID" value="XM_013465161.1"/>
</dbReference>
<dbReference type="Gene3D" id="3.50.30.10">
    <property type="entry name" value="Phosphohistidine domain"/>
    <property type="match status" value="1"/>
</dbReference>
<feature type="domain" description="Phosphomevalonate dehydratase small subunit-like" evidence="3">
    <location>
        <begin position="24"/>
        <end position="108"/>
    </location>
</feature>
<dbReference type="PIRSF" id="PIRSF036630">
    <property type="entry name" value="UCP036630"/>
    <property type="match status" value="1"/>
</dbReference>
<dbReference type="CDD" id="cd01355">
    <property type="entry name" value="AcnX"/>
    <property type="match status" value="1"/>
</dbReference>
<keyword evidence="1" id="KW-0408">Iron</keyword>
<reference evidence="5 6" key="1">
    <citation type="submission" date="2015-01" db="EMBL/GenBank/DDBJ databases">
        <title>The Genome Sequence of Exophiala xenobiotica CBS118157.</title>
        <authorList>
            <consortium name="The Broad Institute Genomics Platform"/>
            <person name="Cuomo C."/>
            <person name="de Hoog S."/>
            <person name="Gorbushina A."/>
            <person name="Stielow B."/>
            <person name="Teixiera M."/>
            <person name="Abouelleil A."/>
            <person name="Chapman S.B."/>
            <person name="Priest M."/>
            <person name="Young S.K."/>
            <person name="Wortman J."/>
            <person name="Nusbaum C."/>
            <person name="Birren B."/>
        </authorList>
    </citation>
    <scope>NUCLEOTIDE SEQUENCE [LARGE SCALE GENOMIC DNA]</scope>
    <source>
        <strain evidence="5 6">CBS 118157</strain>
    </source>
</reference>
<proteinExistence type="predicted"/>
<evidence type="ECO:0008006" key="7">
    <source>
        <dbReference type="Google" id="ProtNLM"/>
    </source>
</evidence>
<feature type="domain" description="Phosphomevalonate dehydratase large subunit-like" evidence="4">
    <location>
        <begin position="158"/>
        <end position="556"/>
    </location>
</feature>
<gene>
    <name evidence="5" type="ORF">PV05_00283</name>
</gene>
<evidence type="ECO:0000256" key="2">
    <source>
        <dbReference type="ARBA" id="ARBA00023239"/>
    </source>
</evidence>
<dbReference type="Pfam" id="PF01989">
    <property type="entry name" value="AcnX_swivel_put"/>
    <property type="match status" value="1"/>
</dbReference>
<dbReference type="CDD" id="cd01356">
    <property type="entry name" value="AcnX_swivel"/>
    <property type="match status" value="1"/>
</dbReference>
<evidence type="ECO:0000313" key="5">
    <source>
        <dbReference type="EMBL" id="KIW60031.1"/>
    </source>
</evidence>
<dbReference type="InterPro" id="IPR007506">
    <property type="entry name" value="PMDh-L-like_dom"/>
</dbReference>
<evidence type="ECO:0000259" key="4">
    <source>
        <dbReference type="Pfam" id="PF04412"/>
    </source>
</evidence>
<evidence type="ECO:0000313" key="6">
    <source>
        <dbReference type="Proteomes" id="UP000054342"/>
    </source>
</evidence>
<organism evidence="5 6">
    <name type="scientific">Exophiala xenobiotica</name>
    <dbReference type="NCBI Taxonomy" id="348802"/>
    <lineage>
        <taxon>Eukaryota</taxon>
        <taxon>Fungi</taxon>
        <taxon>Dikarya</taxon>
        <taxon>Ascomycota</taxon>
        <taxon>Pezizomycotina</taxon>
        <taxon>Eurotiomycetes</taxon>
        <taxon>Chaetothyriomycetidae</taxon>
        <taxon>Chaetothyriales</taxon>
        <taxon>Herpotrichiellaceae</taxon>
        <taxon>Exophiala</taxon>
    </lineage>
</organism>
<dbReference type="STRING" id="348802.A0A0D2C584"/>
<sequence length="582" mass="62019">MTIEGRSLVEGAASGDLLVSNVALSCWGGVDSETGIVVDQHHPLKGDCLTGRILAIPCGRGSCTGSGIILELLLRKRGPAALVFHHVEEILTLGVMIARAMFGRSIPVLVISAKDFSRLRSGQPATVRGSELLFGYGASEAQGSSVPQLGATSSRSVKLTQRDERTLAGAFGPAAKLAMEILVSVAEMQGAKAFLDVSQAHIDACIYIGPASLDFAETFLSLGAKFAVPTTLNSISIDQRRWKEIGMDPVLAKEAQRLAQAYMSMGAAMSFTCAPYLLRTAPGAGEDIGWAESNAVVFANSVLGARTQKYPDFLDVCIALTGRAPAAGCHLEQHRLPKLKVIVNSFFEADDTFYPLLGYHIGALAGPDIPLISGLESLDPSISDLKAFGAAFATTASAPMFHIRGVTPEADKVSLSSAGLPSHAVSREVLRNSWYQLNTATDSSVGLVSLGNPHFSLEEFATLARLCSGWRKHANVEIVVTTSRTVSEKASEAGFLDILNDFGARVITDTCWCMLGEPVVPIRAKNIMTNSAKYAHYAPGMVQRGVHFGSLSRCVEAACKGEVGPAMPEWLTEDRLELKYMD</sequence>
<keyword evidence="2" id="KW-0456">Lyase</keyword>
<accession>A0A0D2C584</accession>
<dbReference type="InterPro" id="IPR012047">
    <property type="entry name" value="AcnX"/>
</dbReference>
<evidence type="ECO:0000256" key="1">
    <source>
        <dbReference type="ARBA" id="ARBA00023004"/>
    </source>
</evidence>
<dbReference type="EMBL" id="KN847317">
    <property type="protein sequence ID" value="KIW60031.1"/>
    <property type="molecule type" value="Genomic_DNA"/>
</dbReference>
<dbReference type="SUPFAM" id="SSF52016">
    <property type="entry name" value="LeuD/IlvD-like"/>
    <property type="match status" value="1"/>
</dbReference>
<evidence type="ECO:0000259" key="3">
    <source>
        <dbReference type="Pfam" id="PF01989"/>
    </source>
</evidence>
<dbReference type="PANTHER" id="PTHR36577">
    <property type="entry name" value="DUF521 DOMAIN PROTEIN (AFU_ORTHOLOGUE AFUA_6G00490)"/>
    <property type="match status" value="1"/>
</dbReference>
<dbReference type="Proteomes" id="UP000054342">
    <property type="component" value="Unassembled WGS sequence"/>
</dbReference>
<protein>
    <recommendedName>
        <fullName evidence="7">Aconitase X catalytic domain-containing protein</fullName>
    </recommendedName>
</protein>
<dbReference type="AlphaFoldDB" id="A0A0D2C584"/>
<dbReference type="Pfam" id="PF04412">
    <property type="entry name" value="AcnX"/>
    <property type="match status" value="1"/>
</dbReference>
<dbReference type="HOGENOM" id="CLU_018825_2_0_1"/>
<dbReference type="InterPro" id="IPR002840">
    <property type="entry name" value="PMDh-S-like_dom"/>
</dbReference>